<dbReference type="Proteomes" id="UP000652761">
    <property type="component" value="Unassembled WGS sequence"/>
</dbReference>
<dbReference type="AlphaFoldDB" id="A0A843WSW7"/>
<keyword evidence="2" id="KW-0812">Transmembrane</keyword>
<feature type="compositionally biased region" description="Low complexity" evidence="1">
    <location>
        <begin position="128"/>
        <end position="144"/>
    </location>
</feature>
<feature type="compositionally biased region" description="Low complexity" evidence="1">
    <location>
        <begin position="162"/>
        <end position="179"/>
    </location>
</feature>
<evidence type="ECO:0000313" key="4">
    <source>
        <dbReference type="Proteomes" id="UP000652761"/>
    </source>
</evidence>
<evidence type="ECO:0000256" key="2">
    <source>
        <dbReference type="SAM" id="Phobius"/>
    </source>
</evidence>
<evidence type="ECO:0000256" key="1">
    <source>
        <dbReference type="SAM" id="MobiDB-lite"/>
    </source>
</evidence>
<feature type="compositionally biased region" description="Polar residues" evidence="1">
    <location>
        <begin position="240"/>
        <end position="250"/>
    </location>
</feature>
<gene>
    <name evidence="3" type="ORF">Taro_038510</name>
</gene>
<dbReference type="OrthoDB" id="1736072at2759"/>
<comment type="caution">
    <text evidence="3">The sequence shown here is derived from an EMBL/GenBank/DDBJ whole genome shotgun (WGS) entry which is preliminary data.</text>
</comment>
<feature type="region of interest" description="Disordered" evidence="1">
    <location>
        <begin position="1"/>
        <end position="101"/>
    </location>
</feature>
<dbReference type="PANTHER" id="PTHR35490">
    <property type="entry name" value="BACTERIOPHAGE N4 ADSORPTION B PROTEIN"/>
    <property type="match status" value="1"/>
</dbReference>
<organism evidence="3 4">
    <name type="scientific">Colocasia esculenta</name>
    <name type="common">Wild taro</name>
    <name type="synonym">Arum esculentum</name>
    <dbReference type="NCBI Taxonomy" id="4460"/>
    <lineage>
        <taxon>Eukaryota</taxon>
        <taxon>Viridiplantae</taxon>
        <taxon>Streptophyta</taxon>
        <taxon>Embryophyta</taxon>
        <taxon>Tracheophyta</taxon>
        <taxon>Spermatophyta</taxon>
        <taxon>Magnoliopsida</taxon>
        <taxon>Liliopsida</taxon>
        <taxon>Araceae</taxon>
        <taxon>Aroideae</taxon>
        <taxon>Colocasieae</taxon>
        <taxon>Colocasia</taxon>
    </lineage>
</organism>
<feature type="transmembrane region" description="Helical" evidence="2">
    <location>
        <begin position="562"/>
        <end position="581"/>
    </location>
</feature>
<keyword evidence="2" id="KW-0472">Membrane</keyword>
<feature type="compositionally biased region" description="Low complexity" evidence="1">
    <location>
        <begin position="15"/>
        <end position="28"/>
    </location>
</feature>
<reference evidence="3" key="1">
    <citation type="submission" date="2017-07" db="EMBL/GenBank/DDBJ databases">
        <title>Taro Niue Genome Assembly and Annotation.</title>
        <authorList>
            <person name="Atibalentja N."/>
            <person name="Keating K."/>
            <person name="Fields C.J."/>
        </authorList>
    </citation>
    <scope>NUCLEOTIDE SEQUENCE</scope>
    <source>
        <strain evidence="3">Niue_2</strain>
        <tissue evidence="3">Leaf</tissue>
    </source>
</reference>
<feature type="transmembrane region" description="Helical" evidence="2">
    <location>
        <begin position="477"/>
        <end position="497"/>
    </location>
</feature>
<feature type="region of interest" description="Disordered" evidence="1">
    <location>
        <begin position="227"/>
        <end position="250"/>
    </location>
</feature>
<evidence type="ECO:0000313" key="3">
    <source>
        <dbReference type="EMBL" id="MQM05690.1"/>
    </source>
</evidence>
<proteinExistence type="predicted"/>
<dbReference type="EMBL" id="NMUH01003461">
    <property type="protein sequence ID" value="MQM05690.1"/>
    <property type="molecule type" value="Genomic_DNA"/>
</dbReference>
<feature type="region of interest" description="Disordered" evidence="1">
    <location>
        <begin position="116"/>
        <end position="183"/>
    </location>
</feature>
<feature type="compositionally biased region" description="Basic residues" evidence="1">
    <location>
        <begin position="53"/>
        <end position="64"/>
    </location>
</feature>
<protein>
    <submittedName>
        <fullName evidence="3">Uncharacterized protein</fullName>
    </submittedName>
</protein>
<name>A0A843WSW7_COLES</name>
<accession>A0A843WSW7</accession>
<sequence length="583" mass="63459">MPTVTAIALESLLEPGSSSHQPRSHGSSDPAPAPKEHQSRRLGGNGASPQEHYHHHHVHVHPRGGRREQQPVFLSRRPREASQAAGPPAGGGERAAGSRARSSVNGYYISPKLYATPEPTQIVPTGGVSSSSPNSVSSPSPYVVNHKRRDVPRRPPPPPPATTVAAASNGNGAPSSSVALKNNLDGFDSAAKPLDLGTGDTAEGLSNGNPKGCLDGRVEEVVARGGGGEGIEKVGEQEESSMGSKPNNSGLAALAENQRLDAGIDDGEDDDFFDPRELMSAMSSSDTEDTGSFPRGGSGRFQTPLTCQSEFFDATEDFLSDGSFSRSSPSSRSNIEADLRSIRLNLFEEIDRRKNAEEALDHMQNMFGRIARQLSQLESLPILAGENIHYDVDSAAQFCQEVVVMRFVSEALESCLAQVETEAAAETIIDAKNHEISRLRDRLQYYEAMNQEMSQRNQQAIEFARRRRQTQRARRKWIWGIGLSVAVGASLLSYAYLMHGGGGGENPSLPSSEQHDLPSETTTISAPPGMELCGYSSEVQQWDSQLKSGDQEGWEWWWWRQLWMFLGVHLAFVFELFPISVEL</sequence>
<dbReference type="PANTHER" id="PTHR35490:SF3">
    <property type="entry name" value="(WILD MALAYSIAN BANANA) HYPOTHETICAL PROTEIN"/>
    <property type="match status" value="1"/>
</dbReference>
<keyword evidence="2" id="KW-1133">Transmembrane helix</keyword>
<keyword evidence="4" id="KW-1185">Reference proteome</keyword>